<dbReference type="SMART" id="SM00448">
    <property type="entry name" value="REC"/>
    <property type="match status" value="1"/>
</dbReference>
<dbReference type="PROSITE" id="PS50110">
    <property type="entry name" value="RESPONSE_REGULATORY"/>
    <property type="match status" value="1"/>
</dbReference>
<evidence type="ECO:0000259" key="2">
    <source>
        <dbReference type="PROSITE" id="PS50110"/>
    </source>
</evidence>
<dbReference type="OrthoDB" id="9794815at2"/>
<evidence type="ECO:0000313" key="3">
    <source>
        <dbReference type="EMBL" id="SHG21694.1"/>
    </source>
</evidence>
<dbReference type="PANTHER" id="PTHR45566">
    <property type="entry name" value="HTH-TYPE TRANSCRIPTIONAL REGULATOR YHJB-RELATED"/>
    <property type="match status" value="1"/>
</dbReference>
<dbReference type="Gene3D" id="3.40.50.2300">
    <property type="match status" value="1"/>
</dbReference>
<dbReference type="RefSeq" id="WP_073041766.1">
    <property type="nucleotide sequence ID" value="NZ_FQVB01000050.1"/>
</dbReference>
<dbReference type="InterPro" id="IPR051015">
    <property type="entry name" value="EvgA-like"/>
</dbReference>
<gene>
    <name evidence="3" type="ORF">SAMN02745206_03480</name>
</gene>
<dbReference type="InterPro" id="IPR001789">
    <property type="entry name" value="Sig_transdc_resp-reg_receiver"/>
</dbReference>
<keyword evidence="1" id="KW-0597">Phosphoprotein</keyword>
<dbReference type="GO" id="GO:0000160">
    <property type="term" value="P:phosphorelay signal transduction system"/>
    <property type="evidence" value="ECO:0007669"/>
    <property type="project" value="InterPro"/>
</dbReference>
<dbReference type="STRING" id="1121391.SAMN02745206_03480"/>
<dbReference type="InterPro" id="IPR058245">
    <property type="entry name" value="NreC/VraR/RcsB-like_REC"/>
</dbReference>
<feature type="domain" description="Response regulatory" evidence="2">
    <location>
        <begin position="3"/>
        <end position="119"/>
    </location>
</feature>
<dbReference type="PANTHER" id="PTHR45566:SF1">
    <property type="entry name" value="HTH-TYPE TRANSCRIPTIONAL REGULATOR YHJB-RELATED"/>
    <property type="match status" value="1"/>
</dbReference>
<proteinExistence type="predicted"/>
<sequence>MRWIYVVDDSPLFVNRVREVVDELPDAALLGLSDNLKDAWMEIREWKPDIAVVDLQLGEESGLVLLRRIKKELPDVRVIMTTGSLFPQYRERCLQAGADGFVSKGGDPARELARALRACMEG</sequence>
<dbReference type="SUPFAM" id="SSF52172">
    <property type="entry name" value="CheY-like"/>
    <property type="match status" value="1"/>
</dbReference>
<feature type="modified residue" description="4-aspartylphosphate" evidence="1">
    <location>
        <position position="54"/>
    </location>
</feature>
<dbReference type="InterPro" id="IPR011006">
    <property type="entry name" value="CheY-like_superfamily"/>
</dbReference>
<dbReference type="AlphaFoldDB" id="A0A1M5I066"/>
<reference evidence="4" key="1">
    <citation type="submission" date="2016-11" db="EMBL/GenBank/DDBJ databases">
        <authorList>
            <person name="Varghese N."/>
            <person name="Submissions S."/>
        </authorList>
    </citation>
    <scope>NUCLEOTIDE SEQUENCE [LARGE SCALE GENOMIC DNA]</scope>
    <source>
        <strain evidence="4">DSM 9756</strain>
    </source>
</reference>
<dbReference type="Pfam" id="PF00072">
    <property type="entry name" value="Response_reg"/>
    <property type="match status" value="1"/>
</dbReference>
<name>A0A1M5I066_9BACT</name>
<dbReference type="EMBL" id="FQVB01000050">
    <property type="protein sequence ID" value="SHG21694.1"/>
    <property type="molecule type" value="Genomic_DNA"/>
</dbReference>
<accession>A0A1M5I066</accession>
<keyword evidence="4" id="KW-1185">Reference proteome</keyword>
<dbReference type="CDD" id="cd17535">
    <property type="entry name" value="REC_NarL-like"/>
    <property type="match status" value="1"/>
</dbReference>
<protein>
    <submittedName>
        <fullName evidence="3">Response regulator receiver domain-containing protein</fullName>
    </submittedName>
</protein>
<evidence type="ECO:0000256" key="1">
    <source>
        <dbReference type="PROSITE-ProRule" id="PRU00169"/>
    </source>
</evidence>
<evidence type="ECO:0000313" key="4">
    <source>
        <dbReference type="Proteomes" id="UP000184076"/>
    </source>
</evidence>
<dbReference type="Proteomes" id="UP000184076">
    <property type="component" value="Unassembled WGS sequence"/>
</dbReference>
<organism evidence="3 4">
    <name type="scientific">Desulfacinum infernum DSM 9756</name>
    <dbReference type="NCBI Taxonomy" id="1121391"/>
    <lineage>
        <taxon>Bacteria</taxon>
        <taxon>Pseudomonadati</taxon>
        <taxon>Thermodesulfobacteriota</taxon>
        <taxon>Syntrophobacteria</taxon>
        <taxon>Syntrophobacterales</taxon>
        <taxon>Syntrophobacteraceae</taxon>
        <taxon>Desulfacinum</taxon>
    </lineage>
</organism>